<reference evidence="3" key="1">
    <citation type="submission" date="2021-01" db="EMBL/GenBank/DDBJ databases">
        <title>Genome public.</title>
        <authorList>
            <person name="Liu C."/>
            <person name="Sun Q."/>
        </authorList>
    </citation>
    <scope>NUCLEOTIDE SEQUENCE [LARGE SCALE GENOMIC DNA]</scope>
    <source>
        <strain evidence="3">YIM B02567</strain>
    </source>
</reference>
<comment type="caution">
    <text evidence="2">The sequence shown here is derived from an EMBL/GenBank/DDBJ whole genome shotgun (WGS) entry which is preliminary data.</text>
</comment>
<dbReference type="RefSeq" id="WP_200243847.1">
    <property type="nucleotide sequence ID" value="NZ_JAENHK010000005.1"/>
</dbReference>
<sequence>MMKPTIFDNDQYRIYVPFRKSIELENRLIDAKIDYWIDLEMHYTSSDYKRFYFNKKDANVVEKLLKENEIQTTDDFKAPADYLHNRKIYFFAIMLAIVLFVVGFIILKAYQFLFQ</sequence>
<gene>
    <name evidence="2" type="ORF">JHL15_05125</name>
</gene>
<proteinExistence type="predicted"/>
<keyword evidence="1" id="KW-0812">Transmembrane</keyword>
<keyword evidence="3" id="KW-1185">Reference proteome</keyword>
<evidence type="ECO:0000256" key="1">
    <source>
        <dbReference type="SAM" id="Phobius"/>
    </source>
</evidence>
<accession>A0ABS1FRT3</accession>
<name>A0ABS1FRT3_9FLAO</name>
<organism evidence="2 3">
    <name type="scientific">Chryseobacterium paridis</name>
    <dbReference type="NCBI Taxonomy" id="2800328"/>
    <lineage>
        <taxon>Bacteria</taxon>
        <taxon>Pseudomonadati</taxon>
        <taxon>Bacteroidota</taxon>
        <taxon>Flavobacteriia</taxon>
        <taxon>Flavobacteriales</taxon>
        <taxon>Weeksellaceae</taxon>
        <taxon>Chryseobacterium group</taxon>
        <taxon>Chryseobacterium</taxon>
    </lineage>
</organism>
<keyword evidence="1" id="KW-1133">Transmembrane helix</keyword>
<feature type="transmembrane region" description="Helical" evidence="1">
    <location>
        <begin position="88"/>
        <end position="107"/>
    </location>
</feature>
<protein>
    <submittedName>
        <fullName evidence="2">Uncharacterized protein</fullName>
    </submittedName>
</protein>
<keyword evidence="1" id="KW-0472">Membrane</keyword>
<evidence type="ECO:0000313" key="2">
    <source>
        <dbReference type="EMBL" id="MBK1895136.1"/>
    </source>
</evidence>
<dbReference type="Proteomes" id="UP000628669">
    <property type="component" value="Unassembled WGS sequence"/>
</dbReference>
<evidence type="ECO:0000313" key="3">
    <source>
        <dbReference type="Proteomes" id="UP000628669"/>
    </source>
</evidence>
<dbReference type="EMBL" id="JAENHK010000005">
    <property type="protein sequence ID" value="MBK1895136.1"/>
    <property type="molecule type" value="Genomic_DNA"/>
</dbReference>